<proteinExistence type="predicted"/>
<keyword evidence="2" id="KW-1185">Reference proteome</keyword>
<name>A0A0J8B657_BETVV</name>
<organism evidence="1 2">
    <name type="scientific">Beta vulgaris subsp. vulgaris</name>
    <name type="common">Beet</name>
    <dbReference type="NCBI Taxonomy" id="3555"/>
    <lineage>
        <taxon>Eukaryota</taxon>
        <taxon>Viridiplantae</taxon>
        <taxon>Streptophyta</taxon>
        <taxon>Embryophyta</taxon>
        <taxon>Tracheophyta</taxon>
        <taxon>Spermatophyta</taxon>
        <taxon>Magnoliopsida</taxon>
        <taxon>eudicotyledons</taxon>
        <taxon>Gunneridae</taxon>
        <taxon>Pentapetalae</taxon>
        <taxon>Caryophyllales</taxon>
        <taxon>Chenopodiaceae</taxon>
        <taxon>Betoideae</taxon>
        <taxon>Beta</taxon>
    </lineage>
</organism>
<evidence type="ECO:0000313" key="2">
    <source>
        <dbReference type="Proteomes" id="UP000035740"/>
    </source>
</evidence>
<dbReference type="EMBL" id="KQ090479">
    <property type="protein sequence ID" value="KMS95368.1"/>
    <property type="molecule type" value="Genomic_DNA"/>
</dbReference>
<sequence length="158" mass="18134">MDIDYAIRKDEPPNITASSTLDAIDLYEKWERPNRLSVMFIKTKISASIHGSVDKHTKVKDLLKAIDEKLASSDKALASTLIMQFSSIRLTEIKGVRDHIMRMGDIAAQLKDLKVTISDTFLAHYILCTLPHQYDPFKLYYNTHKDKWSINELMTMCV</sequence>
<evidence type="ECO:0000313" key="1">
    <source>
        <dbReference type="EMBL" id="KMS95368.1"/>
    </source>
</evidence>
<dbReference type="PANTHER" id="PTHR35317">
    <property type="entry name" value="OS04G0629600 PROTEIN"/>
    <property type="match status" value="1"/>
</dbReference>
<dbReference type="Gramene" id="KMS95368">
    <property type="protein sequence ID" value="KMS95368"/>
    <property type="gene ID" value="BVRB_008910"/>
</dbReference>
<dbReference type="Proteomes" id="UP000035740">
    <property type="component" value="Unassembled WGS sequence"/>
</dbReference>
<dbReference type="OMA" id="WDRSNRI"/>
<protein>
    <recommendedName>
        <fullName evidence="3">UBN2_2 domain-containing protein</fullName>
    </recommendedName>
</protein>
<dbReference type="OrthoDB" id="1929566at2759"/>
<accession>A0A0J8B657</accession>
<dbReference type="Pfam" id="PF14223">
    <property type="entry name" value="Retrotran_gag_2"/>
    <property type="match status" value="1"/>
</dbReference>
<evidence type="ECO:0008006" key="3">
    <source>
        <dbReference type="Google" id="ProtNLM"/>
    </source>
</evidence>
<dbReference type="AlphaFoldDB" id="A0A0J8B657"/>
<reference evidence="1 2" key="1">
    <citation type="journal article" date="2014" name="Nature">
        <title>The genome of the recently domesticated crop plant sugar beet (Beta vulgaris).</title>
        <authorList>
            <person name="Dohm J.C."/>
            <person name="Minoche A.E."/>
            <person name="Holtgrawe D."/>
            <person name="Capella-Gutierrez S."/>
            <person name="Zakrzewski F."/>
            <person name="Tafer H."/>
            <person name="Rupp O."/>
            <person name="Sorensen T.R."/>
            <person name="Stracke R."/>
            <person name="Reinhardt R."/>
            <person name="Goesmann A."/>
            <person name="Kraft T."/>
            <person name="Schulz B."/>
            <person name="Stadler P.F."/>
            <person name="Schmidt T."/>
            <person name="Gabaldon T."/>
            <person name="Lehrach H."/>
            <person name="Weisshaar B."/>
            <person name="Himmelbauer H."/>
        </authorList>
    </citation>
    <scope>NUCLEOTIDE SEQUENCE [LARGE SCALE GENOMIC DNA]</scope>
    <source>
        <tissue evidence="1">Taproot</tissue>
    </source>
</reference>
<dbReference type="PANTHER" id="PTHR35317:SF23">
    <property type="entry name" value="OS04G0629600 PROTEIN"/>
    <property type="match status" value="1"/>
</dbReference>
<gene>
    <name evidence="1" type="ORF">BVRB_008910</name>
</gene>